<name>A0ABD0L4Q9_9CAEN</name>
<evidence type="ECO:0000256" key="9">
    <source>
        <dbReference type="SAM" id="Phobius"/>
    </source>
</evidence>
<reference evidence="11 12" key="1">
    <citation type="journal article" date="2023" name="Sci. Data">
        <title>Genome assembly of the Korean intertidal mud-creeper Batillaria attramentaria.</title>
        <authorList>
            <person name="Patra A.K."/>
            <person name="Ho P.T."/>
            <person name="Jun S."/>
            <person name="Lee S.J."/>
            <person name="Kim Y."/>
            <person name="Won Y.J."/>
        </authorList>
    </citation>
    <scope>NUCLEOTIDE SEQUENCE [LARGE SCALE GENOMIC DNA]</scope>
    <source>
        <strain evidence="11">Wonlab-2016</strain>
    </source>
</reference>
<evidence type="ECO:0000313" key="12">
    <source>
        <dbReference type="Proteomes" id="UP001519460"/>
    </source>
</evidence>
<sequence>MFVCFISSHTGVERQFEAQGRTALRLAHFLSNFMQNVDEYGEFGDLKGDRRLNETQIFAEVIANVMGDFKILGSGAFFDRYTFRMSPPVNNTDPRFVNGITREFFGPYAWRHSTAQAGLDFFNALDFSGFKKFYTDEPWFQNMKARWATNFYDLKKFTAKPMIRSDYNGTSLIRFEYYPITFRAATYEDGEWLRPQFKCDGRVSDWVVTYLAPIFGKNDLKTRLEFKGVVTVDVKLDYLDINQCPSSFYAANAFKNTARCDYESQYCVALEGKRFNTGGYKCECRQGYEYPFNDLAWFFDGQTMEQEYGKLQRGEPNRYHTLRCRIGGASSVAASLVLVVAMAVMQLLV</sequence>
<dbReference type="Gene3D" id="3.30.450.20">
    <property type="entry name" value="PAS domain"/>
    <property type="match status" value="1"/>
</dbReference>
<dbReference type="PANTHER" id="PTHR32546:SF26">
    <property type="entry name" value="SMOG, ISOFORM D"/>
    <property type="match status" value="1"/>
</dbReference>
<evidence type="ECO:0000256" key="6">
    <source>
        <dbReference type="ARBA" id="ARBA00023170"/>
    </source>
</evidence>
<keyword evidence="6" id="KW-0675">Receptor</keyword>
<keyword evidence="4" id="KW-0732">Signal</keyword>
<protein>
    <recommendedName>
        <fullName evidence="10">GPR158/179 extracellular domain-containing protein</fullName>
    </recommendedName>
</protein>
<evidence type="ECO:0000256" key="3">
    <source>
        <dbReference type="ARBA" id="ARBA00022475"/>
    </source>
</evidence>
<evidence type="ECO:0000256" key="2">
    <source>
        <dbReference type="ARBA" id="ARBA00007242"/>
    </source>
</evidence>
<feature type="transmembrane region" description="Helical" evidence="9">
    <location>
        <begin position="326"/>
        <end position="348"/>
    </location>
</feature>
<evidence type="ECO:0000256" key="5">
    <source>
        <dbReference type="ARBA" id="ARBA00023040"/>
    </source>
</evidence>
<keyword evidence="3" id="KW-1003">Cell membrane</keyword>
<dbReference type="Pfam" id="PF22572">
    <property type="entry name" value="GPR158_179_EC"/>
    <property type="match status" value="1"/>
</dbReference>
<comment type="similarity">
    <text evidence="2">Belongs to the G-protein coupled receptor 3 family.</text>
</comment>
<evidence type="ECO:0000256" key="7">
    <source>
        <dbReference type="ARBA" id="ARBA00023180"/>
    </source>
</evidence>
<keyword evidence="8" id="KW-0807">Transducer</keyword>
<dbReference type="PANTHER" id="PTHR32546">
    <property type="entry name" value="G-PROTEIN COUPLED RECEPTOR 158-RELATED"/>
    <property type="match status" value="1"/>
</dbReference>
<keyword evidence="5" id="KW-0297">G-protein coupled receptor</keyword>
<dbReference type="CDD" id="cd18773">
    <property type="entry name" value="PDC1_HK_sensor"/>
    <property type="match status" value="1"/>
</dbReference>
<evidence type="ECO:0000313" key="11">
    <source>
        <dbReference type="EMBL" id="KAK7494317.1"/>
    </source>
</evidence>
<evidence type="ECO:0000256" key="4">
    <source>
        <dbReference type="ARBA" id="ARBA00022729"/>
    </source>
</evidence>
<dbReference type="InterPro" id="IPR043458">
    <property type="entry name" value="GPR158/179"/>
</dbReference>
<keyword evidence="7" id="KW-0325">Glycoprotein</keyword>
<feature type="domain" description="GPR158/179 extracellular" evidence="10">
    <location>
        <begin position="191"/>
        <end position="288"/>
    </location>
</feature>
<dbReference type="GO" id="GO:0004930">
    <property type="term" value="F:G protein-coupled receptor activity"/>
    <property type="evidence" value="ECO:0007669"/>
    <property type="project" value="UniProtKB-KW"/>
</dbReference>
<dbReference type="EMBL" id="JACVVK020000084">
    <property type="protein sequence ID" value="KAK7494317.1"/>
    <property type="molecule type" value="Genomic_DNA"/>
</dbReference>
<gene>
    <name evidence="11" type="ORF">BaRGS_00014420</name>
</gene>
<proteinExistence type="inferred from homology"/>
<comment type="subcellular location">
    <subcellularLocation>
        <location evidence="1">Cell membrane</location>
        <topology evidence="1">Multi-pass membrane protein</topology>
    </subcellularLocation>
</comment>
<keyword evidence="9" id="KW-1133">Transmembrane helix</keyword>
<keyword evidence="9" id="KW-0812">Transmembrane</keyword>
<evidence type="ECO:0000259" key="10">
    <source>
        <dbReference type="Pfam" id="PF22572"/>
    </source>
</evidence>
<keyword evidence="12" id="KW-1185">Reference proteome</keyword>
<dbReference type="AlphaFoldDB" id="A0ABD0L4Q9"/>
<evidence type="ECO:0000256" key="1">
    <source>
        <dbReference type="ARBA" id="ARBA00004651"/>
    </source>
</evidence>
<dbReference type="GO" id="GO:0005886">
    <property type="term" value="C:plasma membrane"/>
    <property type="evidence" value="ECO:0007669"/>
    <property type="project" value="UniProtKB-SubCell"/>
</dbReference>
<keyword evidence="9" id="KW-0472">Membrane</keyword>
<evidence type="ECO:0000256" key="8">
    <source>
        <dbReference type="ARBA" id="ARBA00023224"/>
    </source>
</evidence>
<comment type="caution">
    <text evidence="11">The sequence shown here is derived from an EMBL/GenBank/DDBJ whole genome shotgun (WGS) entry which is preliminary data.</text>
</comment>
<organism evidence="11 12">
    <name type="scientific">Batillaria attramentaria</name>
    <dbReference type="NCBI Taxonomy" id="370345"/>
    <lineage>
        <taxon>Eukaryota</taxon>
        <taxon>Metazoa</taxon>
        <taxon>Spiralia</taxon>
        <taxon>Lophotrochozoa</taxon>
        <taxon>Mollusca</taxon>
        <taxon>Gastropoda</taxon>
        <taxon>Caenogastropoda</taxon>
        <taxon>Sorbeoconcha</taxon>
        <taxon>Cerithioidea</taxon>
        <taxon>Batillariidae</taxon>
        <taxon>Batillaria</taxon>
    </lineage>
</organism>
<accession>A0ABD0L4Q9</accession>
<dbReference type="InterPro" id="IPR054714">
    <property type="entry name" value="GPR158_179_extracellular"/>
</dbReference>
<dbReference type="Proteomes" id="UP001519460">
    <property type="component" value="Unassembled WGS sequence"/>
</dbReference>